<reference evidence="1 2" key="1">
    <citation type="submission" date="2020-06" db="EMBL/GenBank/DDBJ databases">
        <authorList>
            <person name="Voronona O.L."/>
            <person name="Aksenova E.I."/>
            <person name="Kunda M.S."/>
            <person name="Semenov A.N."/>
            <person name="Ryzhova N."/>
        </authorList>
    </citation>
    <scope>NUCLEOTIDE SEQUENCE [LARGE SCALE GENOMIC DNA]</scope>
    <source>
        <strain evidence="1 2">MPKMM3633</strain>
    </source>
</reference>
<dbReference type="EMBL" id="CP054301">
    <property type="protein sequence ID" value="QKK82384.1"/>
    <property type="molecule type" value="Genomic_DNA"/>
</dbReference>
<name>A0A859D0S1_9GAMM</name>
<evidence type="ECO:0000313" key="1">
    <source>
        <dbReference type="EMBL" id="QKK82384.1"/>
    </source>
</evidence>
<organism evidence="1 2">
    <name type="scientific">Marinomonas primoryensis</name>
    <dbReference type="NCBI Taxonomy" id="178399"/>
    <lineage>
        <taxon>Bacteria</taxon>
        <taxon>Pseudomonadati</taxon>
        <taxon>Pseudomonadota</taxon>
        <taxon>Gammaproteobacteria</taxon>
        <taxon>Oceanospirillales</taxon>
        <taxon>Oceanospirillaceae</taxon>
        <taxon>Marinomonas</taxon>
    </lineage>
</organism>
<dbReference type="AlphaFoldDB" id="A0A859D0S1"/>
<dbReference type="KEGG" id="mpri:MP3633_3657"/>
<gene>
    <name evidence="1" type="ORF">MP3633_3657</name>
</gene>
<proteinExistence type="predicted"/>
<evidence type="ECO:0000313" key="2">
    <source>
        <dbReference type="Proteomes" id="UP000509371"/>
    </source>
</evidence>
<sequence>MSSLSFKSLFYYFIREASQRFKHTFIKRLFNIFFNLIQNNDEKVTMEDIFSKWLS</sequence>
<dbReference type="Proteomes" id="UP000509371">
    <property type="component" value="Chromosome"/>
</dbReference>
<protein>
    <submittedName>
        <fullName evidence="1">Uncharacterized protein</fullName>
    </submittedName>
</protein>
<accession>A0A859D0S1</accession>